<organism evidence="3 4">
    <name type="scientific">Terriglobus roseus</name>
    <dbReference type="NCBI Taxonomy" id="392734"/>
    <lineage>
        <taxon>Bacteria</taxon>
        <taxon>Pseudomonadati</taxon>
        <taxon>Acidobacteriota</taxon>
        <taxon>Terriglobia</taxon>
        <taxon>Terriglobales</taxon>
        <taxon>Acidobacteriaceae</taxon>
        <taxon>Terriglobus</taxon>
    </lineage>
</organism>
<protein>
    <submittedName>
        <fullName evidence="3">PEGA domain-containing protein</fullName>
    </submittedName>
</protein>
<accession>A0A1H4LIV7</accession>
<dbReference type="InterPro" id="IPR013229">
    <property type="entry name" value="PEGA"/>
</dbReference>
<dbReference type="Pfam" id="PF08308">
    <property type="entry name" value="PEGA"/>
    <property type="match status" value="1"/>
</dbReference>
<evidence type="ECO:0000259" key="2">
    <source>
        <dbReference type="Pfam" id="PF08308"/>
    </source>
</evidence>
<reference evidence="3 4" key="1">
    <citation type="submission" date="2016-10" db="EMBL/GenBank/DDBJ databases">
        <authorList>
            <person name="de Groot N.N."/>
        </authorList>
    </citation>
    <scope>NUCLEOTIDE SEQUENCE [LARGE SCALE GENOMIC DNA]</scope>
    <source>
        <strain evidence="3 4">AB35.6</strain>
    </source>
</reference>
<keyword evidence="1" id="KW-0732">Signal</keyword>
<dbReference type="Proteomes" id="UP000182409">
    <property type="component" value="Unassembled WGS sequence"/>
</dbReference>
<dbReference type="AlphaFoldDB" id="A0A1H4LIV7"/>
<evidence type="ECO:0000313" key="3">
    <source>
        <dbReference type="EMBL" id="SEB70660.1"/>
    </source>
</evidence>
<dbReference type="OrthoDB" id="117664at2"/>
<dbReference type="RefSeq" id="WP_074653216.1">
    <property type="nucleotide sequence ID" value="NZ_FNSD01000001.1"/>
</dbReference>
<evidence type="ECO:0000256" key="1">
    <source>
        <dbReference type="SAM" id="SignalP"/>
    </source>
</evidence>
<feature type="domain" description="PEGA" evidence="2">
    <location>
        <begin position="229"/>
        <end position="294"/>
    </location>
</feature>
<feature type="signal peptide" evidence="1">
    <location>
        <begin position="1"/>
        <end position="21"/>
    </location>
</feature>
<dbReference type="EMBL" id="FNSD01000001">
    <property type="protein sequence ID" value="SEB70660.1"/>
    <property type="molecule type" value="Genomic_DNA"/>
</dbReference>
<gene>
    <name evidence="3" type="ORF">SAMN05443244_1615</name>
</gene>
<evidence type="ECO:0000313" key="4">
    <source>
        <dbReference type="Proteomes" id="UP000182409"/>
    </source>
</evidence>
<proteinExistence type="predicted"/>
<feature type="chain" id="PRO_5010278195" evidence="1">
    <location>
        <begin position="22"/>
        <end position="296"/>
    </location>
</feature>
<sequence>MKPLVALPLAGVLALGHSAFAQSVAAPIATTPQAATTAQAVTTAPPEVPRAAVPNTLMDGTSVSLRIAETISSADAHVGQMVPFEVTEDVIVQGITVIPKGSPAIANVTAAESKKRMGRGGKLDVVIDSVRLADGSKVQLSATKNTSGGGHVGAMTGAMVATSIVFFPAAPLFLFMHGKDITIPKGTPITAFVKGDTKLDMARLAPKPVTPTDATAATLIPAAATLNTASLQIESSVPGADIEIDGAFAGNTPSTLAVAPGQHTIAVKKKGYTDWTRTMNVSGSAVHLKVDLETAK</sequence>
<name>A0A1H4LIV7_9BACT</name>